<evidence type="ECO:0000256" key="6">
    <source>
        <dbReference type="ARBA" id="ARBA00034103"/>
    </source>
</evidence>
<dbReference type="AlphaFoldDB" id="A0A8D3AW28"/>
<dbReference type="GeneTree" id="ENSGT00950000182938"/>
<comment type="similarity">
    <text evidence="1">Belongs to the complexin/synaphin family.</text>
</comment>
<name>A0A8D3AW28_SCOMX</name>
<keyword evidence="5" id="KW-0770">Synapse</keyword>
<evidence type="ECO:0000256" key="5">
    <source>
        <dbReference type="ARBA" id="ARBA00023018"/>
    </source>
</evidence>
<evidence type="ECO:0000313" key="8">
    <source>
        <dbReference type="Ensembl" id="ENSSMAP00000024467.2"/>
    </source>
</evidence>
<proteinExistence type="inferred from homology"/>
<dbReference type="GO" id="GO:0019905">
    <property type="term" value="F:syntaxin binding"/>
    <property type="evidence" value="ECO:0007669"/>
    <property type="project" value="InterPro"/>
</dbReference>
<dbReference type="InterPro" id="IPR008849">
    <property type="entry name" value="Synaphin"/>
</dbReference>
<dbReference type="GO" id="GO:0046928">
    <property type="term" value="P:regulation of neurotransmitter secretion"/>
    <property type="evidence" value="ECO:0007669"/>
    <property type="project" value="TreeGrafter"/>
</dbReference>
<dbReference type="GO" id="GO:0016079">
    <property type="term" value="P:synaptic vesicle exocytosis"/>
    <property type="evidence" value="ECO:0007669"/>
    <property type="project" value="TreeGrafter"/>
</dbReference>
<comment type="subcellular location">
    <subcellularLocation>
        <location evidence="6">Synapse</location>
    </subcellularLocation>
</comment>
<keyword evidence="4" id="KW-0532">Neurotransmitter transport</keyword>
<sequence>MAFLVNQMPGDELKSFTGGGAEEDTKAGGHGKEAPESQGMSRAEFEEYQRQLVEEKIERDKDFAMRKAERANLRVSAQDTATVRMAGDDVDLPEDLAKMADEDEGEEETTDSLLHELQNMDMDTLKTKAQATATEIMKQTAEEDRRSSQIQCT</sequence>
<gene>
    <name evidence="8" type="primary">cplx4c</name>
</gene>
<dbReference type="PANTHER" id="PTHR16705:SF12">
    <property type="entry name" value="COMPLEXIN-3"/>
    <property type="match status" value="1"/>
</dbReference>
<protein>
    <submittedName>
        <fullName evidence="8">Complexin 4c</fullName>
    </submittedName>
</protein>
<dbReference type="Ensembl" id="ENSSMAT00000024759.2">
    <property type="protein sequence ID" value="ENSSMAP00000024467.2"/>
    <property type="gene ID" value="ENSSMAG00000014957.2"/>
</dbReference>
<keyword evidence="3" id="KW-0268">Exocytosis</keyword>
<feature type="compositionally biased region" description="Basic and acidic residues" evidence="7">
    <location>
        <begin position="23"/>
        <end position="35"/>
    </location>
</feature>
<accession>A0A8D3AW28</accession>
<organism evidence="8 9">
    <name type="scientific">Scophthalmus maximus</name>
    <name type="common">Turbot</name>
    <name type="synonym">Psetta maxima</name>
    <dbReference type="NCBI Taxonomy" id="52904"/>
    <lineage>
        <taxon>Eukaryota</taxon>
        <taxon>Metazoa</taxon>
        <taxon>Chordata</taxon>
        <taxon>Craniata</taxon>
        <taxon>Vertebrata</taxon>
        <taxon>Euteleostomi</taxon>
        <taxon>Actinopterygii</taxon>
        <taxon>Neopterygii</taxon>
        <taxon>Teleostei</taxon>
        <taxon>Neoteleostei</taxon>
        <taxon>Acanthomorphata</taxon>
        <taxon>Carangaria</taxon>
        <taxon>Pleuronectiformes</taxon>
        <taxon>Pleuronectoidei</taxon>
        <taxon>Scophthalmidae</taxon>
        <taxon>Scophthalmus</taxon>
    </lineage>
</organism>
<reference evidence="8" key="2">
    <citation type="submission" date="2025-08" db="UniProtKB">
        <authorList>
            <consortium name="Ensembl"/>
        </authorList>
    </citation>
    <scope>IDENTIFICATION</scope>
</reference>
<evidence type="ECO:0000256" key="7">
    <source>
        <dbReference type="SAM" id="MobiDB-lite"/>
    </source>
</evidence>
<evidence type="ECO:0000256" key="1">
    <source>
        <dbReference type="ARBA" id="ARBA00005396"/>
    </source>
</evidence>
<evidence type="ECO:0000313" key="9">
    <source>
        <dbReference type="Proteomes" id="UP000694558"/>
    </source>
</evidence>
<evidence type="ECO:0000256" key="3">
    <source>
        <dbReference type="ARBA" id="ARBA00022483"/>
    </source>
</evidence>
<keyword evidence="2" id="KW-0813">Transport</keyword>
<reference evidence="8" key="1">
    <citation type="submission" date="2023-05" db="EMBL/GenBank/DDBJ databases">
        <title>High-quality long-read genome of Scophthalmus maximus.</title>
        <authorList>
            <person name="Lien S."/>
            <person name="Martinez P."/>
        </authorList>
    </citation>
    <scope>NUCLEOTIDE SEQUENCE [LARGE SCALE GENOMIC DNA]</scope>
</reference>
<evidence type="ECO:0000256" key="4">
    <source>
        <dbReference type="ARBA" id="ARBA00022775"/>
    </source>
</evidence>
<dbReference type="GO" id="GO:0031201">
    <property type="term" value="C:SNARE complex"/>
    <property type="evidence" value="ECO:0007669"/>
    <property type="project" value="TreeGrafter"/>
</dbReference>
<feature type="region of interest" description="Disordered" evidence="7">
    <location>
        <begin position="1"/>
        <end position="45"/>
    </location>
</feature>
<dbReference type="Proteomes" id="UP000694558">
    <property type="component" value="Chromosome 7"/>
</dbReference>
<dbReference type="Pfam" id="PF05835">
    <property type="entry name" value="Synaphin"/>
    <property type="match status" value="1"/>
</dbReference>
<dbReference type="PANTHER" id="PTHR16705">
    <property type="entry name" value="COMPLEXIN"/>
    <property type="match status" value="1"/>
</dbReference>
<evidence type="ECO:0000256" key="2">
    <source>
        <dbReference type="ARBA" id="ARBA00022448"/>
    </source>
</evidence>
<dbReference type="GO" id="GO:0043195">
    <property type="term" value="C:terminal bouton"/>
    <property type="evidence" value="ECO:0007669"/>
    <property type="project" value="TreeGrafter"/>
</dbReference>